<dbReference type="GO" id="GO:0008234">
    <property type="term" value="F:cysteine-type peptidase activity"/>
    <property type="evidence" value="ECO:0007669"/>
    <property type="project" value="InterPro"/>
</dbReference>
<dbReference type="SMART" id="SM00645">
    <property type="entry name" value="Pept_C1"/>
    <property type="match status" value="1"/>
</dbReference>
<dbReference type="Pfam" id="PF26607">
    <property type="entry name" value="DUF8189"/>
    <property type="match status" value="1"/>
</dbReference>
<dbReference type="PANTHER" id="PTHR12411">
    <property type="entry name" value="CYSTEINE PROTEASE FAMILY C1-RELATED"/>
    <property type="match status" value="1"/>
</dbReference>
<dbReference type="SUPFAM" id="SSF89372">
    <property type="entry name" value="Fucose-specific lectin"/>
    <property type="match status" value="2"/>
</dbReference>
<dbReference type="Proteomes" id="UP000240971">
    <property type="component" value="Unassembled WGS sequence"/>
</dbReference>
<dbReference type="Gene3D" id="2.120.10.70">
    <property type="entry name" value="Fucose-specific lectin"/>
    <property type="match status" value="2"/>
</dbReference>
<dbReference type="Gene3D" id="3.90.70.10">
    <property type="entry name" value="Cysteine proteinases"/>
    <property type="match status" value="1"/>
</dbReference>
<dbReference type="InterPro" id="IPR000668">
    <property type="entry name" value="Peptidase_C1A_C"/>
</dbReference>
<keyword evidence="5" id="KW-1185">Reference proteome</keyword>
<sequence>MSNFSITDLVANLEKTNNRWQARETAVSQLPEDQQKGLLGVVVNTAELATIMKPKAGAASAANYAPAVDWRNHNGNHITPIKDQGGCGSCVSFCTTAVTEAMASIEQGQLLDLSEADLHFCSSHGANCGGWWPTDAYGQIKTRGIPDEACFPYASAFPGNNIWSGQAPHCTVGPNRDARAVKITNSTTLADITDRKNYLSTNGPCSAVMHVYEDFFSYADGVYIHVTGVDKGLHCVTVIGYSEAEQCWLCKNSWGAGWGKGGFFKIAYGQAGIDTEFPFWTASGIKLPAPAHGWHGYENLGGLLTSRPNAVSWAANRIDVVVRGLDSAVYHKWWDGNGWYGWESLGGQIQGAPAICSWANGRLDIFAVGLNHHLWHKYFQGGWSAWEDLGGTLSSEPACVSWGPNRIDIFARGMNSSMWHLWWDGAWHGWEDLGGIITSAPAVSSWAPGRLDCFARGQNNHLWHKWYSNGWSGWEDLQSNMFGSPAAVSWGPNRIDIFYPGQTYSMMHKWWDGSTWNGDSDLGGVLSSDVGVCSWQEGRLDCFVEGTDSAMYHKWYV</sequence>
<evidence type="ECO:0000256" key="2">
    <source>
        <dbReference type="ARBA" id="ARBA00023157"/>
    </source>
</evidence>
<dbReference type="CDD" id="cd22954">
    <property type="entry name" value="PLL_lectin"/>
    <property type="match status" value="1"/>
</dbReference>
<name>A0A2P8HHH3_CHINA</name>
<dbReference type="GO" id="GO:0006508">
    <property type="term" value="P:proteolysis"/>
    <property type="evidence" value="ECO:0007669"/>
    <property type="project" value="UniProtKB-KW"/>
</dbReference>
<dbReference type="PROSITE" id="PS00639">
    <property type="entry name" value="THIOL_PROTEASE_HIS"/>
    <property type="match status" value="1"/>
</dbReference>
<dbReference type="OrthoDB" id="3648721at2"/>
<dbReference type="PROSITE" id="PS00640">
    <property type="entry name" value="THIOL_PROTEASE_ASN"/>
    <property type="match status" value="1"/>
</dbReference>
<accession>A0A2P8HHH3</accession>
<keyword evidence="2" id="KW-1015">Disulfide bond</keyword>
<proteinExistence type="inferred from homology"/>
<evidence type="ECO:0000259" key="3">
    <source>
        <dbReference type="SMART" id="SM00645"/>
    </source>
</evidence>
<dbReference type="InterPro" id="IPR058502">
    <property type="entry name" value="PLL-like_beta-prop"/>
</dbReference>
<dbReference type="AlphaFoldDB" id="A0A2P8HHH3"/>
<gene>
    <name evidence="4" type="ORF">CLV51_104382</name>
</gene>
<dbReference type="InterPro" id="IPR038765">
    <property type="entry name" value="Papain-like_cys_pep_sf"/>
</dbReference>
<dbReference type="InterPro" id="IPR025660">
    <property type="entry name" value="Pept_his_AS"/>
</dbReference>
<comment type="similarity">
    <text evidence="1">Belongs to the peptidase C1 family.</text>
</comment>
<feature type="domain" description="Peptidase C1A papain C-terminal" evidence="3">
    <location>
        <begin position="64"/>
        <end position="281"/>
    </location>
</feature>
<dbReference type="InterPro" id="IPR039417">
    <property type="entry name" value="Peptidase_C1A_papain-like"/>
</dbReference>
<dbReference type="EMBL" id="PYAW01000004">
    <property type="protein sequence ID" value="PSL45675.1"/>
    <property type="molecule type" value="Genomic_DNA"/>
</dbReference>
<evidence type="ECO:0000256" key="1">
    <source>
        <dbReference type="ARBA" id="ARBA00008455"/>
    </source>
</evidence>
<evidence type="ECO:0000313" key="4">
    <source>
        <dbReference type="EMBL" id="PSL45675.1"/>
    </source>
</evidence>
<dbReference type="InterPro" id="IPR025661">
    <property type="entry name" value="Pept_asp_AS"/>
</dbReference>
<keyword evidence="4" id="KW-0645">Protease</keyword>
<evidence type="ECO:0000313" key="5">
    <source>
        <dbReference type="Proteomes" id="UP000240971"/>
    </source>
</evidence>
<keyword evidence="4" id="KW-0378">Hydrolase</keyword>
<dbReference type="InterPro" id="IPR013128">
    <property type="entry name" value="Peptidase_C1A"/>
</dbReference>
<dbReference type="CDD" id="cd02248">
    <property type="entry name" value="Peptidase_C1A"/>
    <property type="match status" value="1"/>
</dbReference>
<dbReference type="RefSeq" id="WP_106529991.1">
    <property type="nucleotide sequence ID" value="NZ_PYAW01000004.1"/>
</dbReference>
<protein>
    <submittedName>
        <fullName evidence="4">Papain like protease</fullName>
    </submittedName>
</protein>
<organism evidence="4 5">
    <name type="scientific">Chitinophaga niastensis</name>
    <dbReference type="NCBI Taxonomy" id="536980"/>
    <lineage>
        <taxon>Bacteria</taxon>
        <taxon>Pseudomonadati</taxon>
        <taxon>Bacteroidota</taxon>
        <taxon>Chitinophagia</taxon>
        <taxon>Chitinophagales</taxon>
        <taxon>Chitinophagaceae</taxon>
        <taxon>Chitinophaga</taxon>
    </lineage>
</organism>
<reference evidence="4 5" key="1">
    <citation type="submission" date="2018-03" db="EMBL/GenBank/DDBJ databases">
        <title>Genomic Encyclopedia of Archaeal and Bacterial Type Strains, Phase II (KMG-II): from individual species to whole genera.</title>
        <authorList>
            <person name="Goeker M."/>
        </authorList>
    </citation>
    <scope>NUCLEOTIDE SEQUENCE [LARGE SCALE GENOMIC DNA]</scope>
    <source>
        <strain evidence="4 5">DSM 24859</strain>
    </source>
</reference>
<comment type="caution">
    <text evidence="4">The sequence shown here is derived from an EMBL/GenBank/DDBJ whole genome shotgun (WGS) entry which is preliminary data.</text>
</comment>
<dbReference type="SUPFAM" id="SSF54001">
    <property type="entry name" value="Cysteine proteinases"/>
    <property type="match status" value="1"/>
</dbReference>